<evidence type="ECO:0000313" key="13">
    <source>
        <dbReference type="EMBL" id="MCZ0725957.1"/>
    </source>
</evidence>
<dbReference type="Proteomes" id="UP001146670">
    <property type="component" value="Unassembled WGS sequence"/>
</dbReference>
<dbReference type="InterPro" id="IPR012340">
    <property type="entry name" value="NA-bd_OB-fold"/>
</dbReference>
<evidence type="ECO:0000256" key="4">
    <source>
        <dbReference type="ARBA" id="ARBA00019114"/>
    </source>
</evidence>
<name>A0A9X3FNR0_9LACT</name>
<dbReference type="Pfam" id="PF17657">
    <property type="entry name" value="DNA_pol3_finger"/>
    <property type="match status" value="1"/>
</dbReference>
<dbReference type="Gene3D" id="1.10.150.870">
    <property type="match status" value="1"/>
</dbReference>
<dbReference type="GO" id="GO:0003887">
    <property type="term" value="F:DNA-directed DNA polymerase activity"/>
    <property type="evidence" value="ECO:0007669"/>
    <property type="project" value="UniProtKB-KW"/>
</dbReference>
<dbReference type="GO" id="GO:0005737">
    <property type="term" value="C:cytoplasm"/>
    <property type="evidence" value="ECO:0007669"/>
    <property type="project" value="UniProtKB-SubCell"/>
</dbReference>
<gene>
    <name evidence="13" type="ORF">OW157_05155</name>
</gene>
<dbReference type="Pfam" id="PF14579">
    <property type="entry name" value="HHH_6"/>
    <property type="match status" value="1"/>
</dbReference>
<dbReference type="InterPro" id="IPR040982">
    <property type="entry name" value="DNA_pol3_finger"/>
</dbReference>
<evidence type="ECO:0000256" key="5">
    <source>
        <dbReference type="ARBA" id="ARBA00022679"/>
    </source>
</evidence>
<keyword evidence="14" id="KW-1185">Reference proteome</keyword>
<evidence type="ECO:0000259" key="12">
    <source>
        <dbReference type="SMART" id="SM00481"/>
    </source>
</evidence>
<dbReference type="PANTHER" id="PTHR32294">
    <property type="entry name" value="DNA POLYMERASE III SUBUNIT ALPHA"/>
    <property type="match status" value="1"/>
</dbReference>
<dbReference type="RefSeq" id="WP_268752288.1">
    <property type="nucleotide sequence ID" value="NZ_JAPRFQ010000002.1"/>
</dbReference>
<keyword evidence="5" id="KW-0808">Transferase</keyword>
<keyword evidence="7" id="KW-0235">DNA replication</keyword>
<dbReference type="EC" id="2.7.7.7" evidence="3"/>
<keyword evidence="8" id="KW-0239">DNA-directed DNA polymerase</keyword>
<dbReference type="Pfam" id="PF07733">
    <property type="entry name" value="DNA_pol3_alpha"/>
    <property type="match status" value="1"/>
</dbReference>
<evidence type="ECO:0000256" key="9">
    <source>
        <dbReference type="ARBA" id="ARBA00025611"/>
    </source>
</evidence>
<comment type="subunit">
    <text evidence="10">DNA polymerase III contains a core (composed of alpha, epsilon and theta chains) that associates with a tau subunit. This core dimerizes to form the POLIII' complex. PolIII' associates with the gamma complex (composed of gamma, delta, delta', psi and chi chains) and with the beta chain to form the complete DNA polymerase III complex.</text>
</comment>
<dbReference type="GO" id="GO:0008408">
    <property type="term" value="F:3'-5' exonuclease activity"/>
    <property type="evidence" value="ECO:0007669"/>
    <property type="project" value="InterPro"/>
</dbReference>
<dbReference type="PANTHER" id="PTHR32294:SF0">
    <property type="entry name" value="DNA POLYMERASE III SUBUNIT ALPHA"/>
    <property type="match status" value="1"/>
</dbReference>
<feature type="domain" description="Polymerase/histidinol phosphatase N-terminal" evidence="12">
    <location>
        <begin position="3"/>
        <end position="70"/>
    </location>
</feature>
<dbReference type="InterPro" id="IPR041931">
    <property type="entry name" value="DNA_pol3_alpha_thumb_dom"/>
</dbReference>
<dbReference type="SUPFAM" id="SSF50249">
    <property type="entry name" value="Nucleic acid-binding proteins"/>
    <property type="match status" value="1"/>
</dbReference>
<dbReference type="AlphaFoldDB" id="A0A9X3FNR0"/>
<evidence type="ECO:0000256" key="10">
    <source>
        <dbReference type="ARBA" id="ARBA00026073"/>
    </source>
</evidence>
<dbReference type="EMBL" id="JAPRFR010000002">
    <property type="protein sequence ID" value="MCZ0725957.1"/>
    <property type="molecule type" value="Genomic_DNA"/>
</dbReference>
<dbReference type="InterPro" id="IPR004805">
    <property type="entry name" value="DnaE2/DnaE/PolC"/>
</dbReference>
<evidence type="ECO:0000256" key="6">
    <source>
        <dbReference type="ARBA" id="ARBA00022695"/>
    </source>
</evidence>
<comment type="similarity">
    <text evidence="2">Belongs to the DNA polymerase type-C family. DnaE subfamily.</text>
</comment>
<keyword evidence="6" id="KW-0548">Nucleotidyltransferase</keyword>
<dbReference type="SMART" id="SM00481">
    <property type="entry name" value="POLIIIAc"/>
    <property type="match status" value="1"/>
</dbReference>
<dbReference type="GO" id="GO:0006260">
    <property type="term" value="P:DNA replication"/>
    <property type="evidence" value="ECO:0007669"/>
    <property type="project" value="UniProtKB-KW"/>
</dbReference>
<evidence type="ECO:0000313" key="14">
    <source>
        <dbReference type="Proteomes" id="UP001146670"/>
    </source>
</evidence>
<evidence type="ECO:0000256" key="2">
    <source>
        <dbReference type="ARBA" id="ARBA00009496"/>
    </source>
</evidence>
<evidence type="ECO:0000256" key="8">
    <source>
        <dbReference type="ARBA" id="ARBA00022932"/>
    </source>
</evidence>
<reference evidence="13" key="1">
    <citation type="submission" date="2022-12" db="EMBL/GenBank/DDBJ databases">
        <title>Description and comparative metabolic analysis of Aerococcus sp. nov., isolated from the feces of a pig.</title>
        <authorList>
            <person name="Chang Y.-H."/>
        </authorList>
    </citation>
    <scope>NUCLEOTIDE SEQUENCE</scope>
    <source>
        <strain evidence="13">YH-aer222</strain>
    </source>
</reference>
<proteinExistence type="inferred from homology"/>
<dbReference type="Pfam" id="PF02811">
    <property type="entry name" value="PHP"/>
    <property type="match status" value="1"/>
</dbReference>
<dbReference type="InterPro" id="IPR004365">
    <property type="entry name" value="NA-bd_OB_tRNA"/>
</dbReference>
<dbReference type="Pfam" id="PF01336">
    <property type="entry name" value="tRNA_anti-codon"/>
    <property type="match status" value="1"/>
</dbReference>
<organism evidence="13 14">
    <name type="scientific">Aerococcus kribbianus</name>
    <dbReference type="NCBI Taxonomy" id="2999064"/>
    <lineage>
        <taxon>Bacteria</taxon>
        <taxon>Bacillati</taxon>
        <taxon>Bacillota</taxon>
        <taxon>Bacilli</taxon>
        <taxon>Lactobacillales</taxon>
        <taxon>Aerococcaceae</taxon>
        <taxon>Aerococcus</taxon>
    </lineage>
</organism>
<evidence type="ECO:0000256" key="11">
    <source>
        <dbReference type="ARBA" id="ARBA00049244"/>
    </source>
</evidence>
<dbReference type="InterPro" id="IPR004013">
    <property type="entry name" value="PHP_dom"/>
</dbReference>
<dbReference type="GO" id="GO:0003676">
    <property type="term" value="F:nucleic acid binding"/>
    <property type="evidence" value="ECO:0007669"/>
    <property type="project" value="InterPro"/>
</dbReference>
<dbReference type="InterPro" id="IPR003141">
    <property type="entry name" value="Pol/His_phosphatase_N"/>
</dbReference>
<dbReference type="CDD" id="cd07431">
    <property type="entry name" value="PHP_PolIIIA"/>
    <property type="match status" value="1"/>
</dbReference>
<protein>
    <recommendedName>
        <fullName evidence="4">DNA polymerase III subunit alpha</fullName>
        <ecNumber evidence="3">2.7.7.7</ecNumber>
    </recommendedName>
</protein>
<evidence type="ECO:0000256" key="7">
    <source>
        <dbReference type="ARBA" id="ARBA00022705"/>
    </source>
</evidence>
<evidence type="ECO:0000256" key="1">
    <source>
        <dbReference type="ARBA" id="ARBA00004496"/>
    </source>
</evidence>
<evidence type="ECO:0000256" key="3">
    <source>
        <dbReference type="ARBA" id="ARBA00012417"/>
    </source>
</evidence>
<comment type="subcellular location">
    <subcellularLocation>
        <location evidence="1">Cytoplasm</location>
    </subcellularLocation>
</comment>
<dbReference type="Gene3D" id="3.20.20.140">
    <property type="entry name" value="Metal-dependent hydrolases"/>
    <property type="match status" value="1"/>
</dbReference>
<comment type="caution">
    <text evidence="13">The sequence shown here is derived from an EMBL/GenBank/DDBJ whole genome shotgun (WGS) entry which is preliminary data.</text>
</comment>
<comment type="catalytic activity">
    <reaction evidence="11">
        <text>DNA(n) + a 2'-deoxyribonucleoside 5'-triphosphate = DNA(n+1) + diphosphate</text>
        <dbReference type="Rhea" id="RHEA:22508"/>
        <dbReference type="Rhea" id="RHEA-COMP:17339"/>
        <dbReference type="Rhea" id="RHEA-COMP:17340"/>
        <dbReference type="ChEBI" id="CHEBI:33019"/>
        <dbReference type="ChEBI" id="CHEBI:61560"/>
        <dbReference type="ChEBI" id="CHEBI:173112"/>
        <dbReference type="EC" id="2.7.7.7"/>
    </reaction>
</comment>
<dbReference type="InterPro" id="IPR029460">
    <property type="entry name" value="DNAPol_HHH"/>
</dbReference>
<dbReference type="Gene3D" id="1.10.10.1600">
    <property type="entry name" value="Bacterial DNA polymerase III alpha subunit, thumb domain"/>
    <property type="match status" value="1"/>
</dbReference>
<dbReference type="InterPro" id="IPR011708">
    <property type="entry name" value="DNA_pol3_alpha_NTPase_dom"/>
</dbReference>
<dbReference type="NCBIfam" id="TIGR00594">
    <property type="entry name" value="polc"/>
    <property type="match status" value="1"/>
</dbReference>
<dbReference type="Gene3D" id="2.40.50.140">
    <property type="entry name" value="Nucleic acid-binding proteins"/>
    <property type="match status" value="1"/>
</dbReference>
<dbReference type="CDD" id="cd04485">
    <property type="entry name" value="DnaE_OBF"/>
    <property type="match status" value="1"/>
</dbReference>
<accession>A0A9X3FNR0</accession>
<sequence length="1132" mass="127454">MFAPLQVNSAYSLLASPMSVADYVQRGKDLGYRTLVLSDQNVLYGSLDFYRRCQSAGIQAVIGLTVALKATDHEETDRIILIAQNYSGYQALMRISTLLKTAPDQQTIKIEKEMLAAKQDLYFILDPSHGPHMQAIKSGHWEKALPIVKAWQDKLPKDRLFIGLNAQANEYYHLDKLEALSEQSQLDLIACPYVAYLHSNDAFSQRVLVAIDRGEKIDIELVQSLSQQAGHHYLESPKAYYEKYQAIGQEAAYHRGESLLESIDFQMPEAKQLLPKYPLQGQSAQEKLSQLAQEGLKKRLGQVNSDYQERLDHELAVIHEMGYDDYFLIVWDVIAYARKEKIMLGAGRGSAPGSLVAYSLEITGVDPIANQLLFERFLNAERQNMPDIDLDIPDNKRQKILDYVYKKYGADHVAQIATFGTFAARKAIRDVGSVLGRSPQSQSDWANTVPTDGKTGLSQHYRESKSLQHLVASDDLGQLWLETAIKLEGLPRHVSTHAAGVIISQEPLLDHLPLQAGSHGIWNSQFTMGDVEALGLLKMDFLSLINLTILDEAITVASRLAHKDLDPSQIDRQDDRVYSLFRKADTLGIFQFESDGIRQVLRQVQPSSMEDLAAVNALFRPGPMQQINHFSKRKHGQENIAYPHPDLADILAPTYGVMVYQEQVMQVTQKIAGFSLGEADLLRRAISKKNQKAMEEMQLAFIQGAQDQGYDREVAESIYHYIEAFANYGFNKSHAFAYSYLAYALAWLKVYYPVAFYYGNLAVINPYDSKGKQLILEAKQHGIQTCLPDVNASYIGLTVTDSQHLRLGLLNIKGLPKQVSYDIVNDRQSQGSYKDFFDFVNRLPQQALRPDPLNRLAMAGALDCFGFNRRTLVEEAIPKMLAHIDLFGHSQNQQGQLNFHGQTSYDDLFKPEIINKEEYTDHELMTGEIGTLGQALSINPYADYDFFYRQGLLRPIAEVKAKETVAVIGRVSSLKKIHTKKGDPMAFANLEDESGEISLTLFPDTYVSEAGRVRLDHDLYCQGRVEERKGYLQLIVQQTQHLNDDLLEKLSNNYLSTCHGVEIQVANRQEATAKKADLLALGKKHPGKLTIRFTMLAEQKSYNLGRHYDLAANTSTIKDLKTIYGANNVKVY</sequence>
<comment type="function">
    <text evidence="9">DNA polymerase III is a complex, multichain enzyme responsible for most of the replicative synthesis in bacteria. This DNA polymerase also exhibits 3' to 5' exonuclease activity. The alpha chain is the DNA polymerase.</text>
</comment>